<sequence length="333" mass="35307">MPKTYTLATKRVTAPSDVFPARSILGICALGFHTFLEGWWDKDIDVSMVNEDGQDLLSIAAKHGHRSLCSDLVNRGSDINRTLESDWGSALGEALVHEQAETATFLLDQGFNPDIYMPPCGRSLLCFAVQMAEWSIEMFLKAGADPNIQCQDCAYGCALEAASQGGMIDSAKTLIKYGADVNLVQSTGKRFGSPLAAAAYGGSLECVKLLIKHGASVNAQLKRGDYGSPLAAAASGPSLECVKLLIEYGADVNAQLNHGIYGSALGAALHGLPPSNEIIKYLVEEAGADASILSSCLKLLGQLQSKHALPKARYLVEKGHIQASVLADLGLQV</sequence>
<feature type="repeat" description="ANK" evidence="1">
    <location>
        <begin position="225"/>
        <end position="257"/>
    </location>
</feature>
<accession>A0AAE1I6C9</accession>
<protein>
    <recommendedName>
        <fullName evidence="4">Ankyrin</fullName>
    </recommendedName>
</protein>
<evidence type="ECO:0000313" key="2">
    <source>
        <dbReference type="EMBL" id="KAK4059832.1"/>
    </source>
</evidence>
<dbReference type="InterPro" id="IPR051616">
    <property type="entry name" value="Cul2-RING_E3_ligase_SR"/>
</dbReference>
<name>A0AAE1I6C9_9HYPO</name>
<dbReference type="InterPro" id="IPR036770">
    <property type="entry name" value="Ankyrin_rpt-contain_sf"/>
</dbReference>
<evidence type="ECO:0000256" key="1">
    <source>
        <dbReference type="PROSITE-ProRule" id="PRU00023"/>
    </source>
</evidence>
<keyword evidence="1" id="KW-0040">ANK repeat</keyword>
<dbReference type="PANTHER" id="PTHR46224">
    <property type="entry name" value="ANKYRIN REPEAT FAMILY PROTEIN"/>
    <property type="match status" value="1"/>
</dbReference>
<feature type="repeat" description="ANK" evidence="1">
    <location>
        <begin position="190"/>
        <end position="222"/>
    </location>
</feature>
<gene>
    <name evidence="2" type="ORF">Triagg1_10974</name>
</gene>
<dbReference type="EMBL" id="JAWRVG010000103">
    <property type="protein sequence ID" value="KAK4059832.1"/>
    <property type="molecule type" value="Genomic_DNA"/>
</dbReference>
<dbReference type="PRINTS" id="PR01415">
    <property type="entry name" value="ANKYRIN"/>
</dbReference>
<proteinExistence type="predicted"/>
<dbReference type="RefSeq" id="XP_062750070.1">
    <property type="nucleotide sequence ID" value="XM_062895104.1"/>
</dbReference>
<dbReference type="GeneID" id="87915009"/>
<reference evidence="2" key="1">
    <citation type="submission" date="2023-11" db="EMBL/GenBank/DDBJ databases">
        <title>The genome sequences of three competitors of mushroom-forming fungi.</title>
        <authorList>
            <person name="Beijen E."/>
            <person name="Ohm R.A."/>
        </authorList>
    </citation>
    <scope>NUCLEOTIDE SEQUENCE</scope>
    <source>
        <strain evidence="2">CBS 100526</strain>
    </source>
</reference>
<dbReference type="Proteomes" id="UP001273209">
    <property type="component" value="Unassembled WGS sequence"/>
</dbReference>
<dbReference type="Pfam" id="PF12796">
    <property type="entry name" value="Ank_2"/>
    <property type="match status" value="2"/>
</dbReference>
<dbReference type="PANTHER" id="PTHR46224:SF64">
    <property type="entry name" value="IQ MOTIF AND ANKYRIN REPEAT DOMAIN-CONTAINING PROTEIN 1"/>
    <property type="match status" value="1"/>
</dbReference>
<evidence type="ECO:0000313" key="3">
    <source>
        <dbReference type="Proteomes" id="UP001273209"/>
    </source>
</evidence>
<dbReference type="SUPFAM" id="SSF48403">
    <property type="entry name" value="Ankyrin repeat"/>
    <property type="match status" value="1"/>
</dbReference>
<organism evidence="2 3">
    <name type="scientific">Trichoderma aggressivum f. europaeum</name>
    <dbReference type="NCBI Taxonomy" id="173218"/>
    <lineage>
        <taxon>Eukaryota</taxon>
        <taxon>Fungi</taxon>
        <taxon>Dikarya</taxon>
        <taxon>Ascomycota</taxon>
        <taxon>Pezizomycotina</taxon>
        <taxon>Sordariomycetes</taxon>
        <taxon>Hypocreomycetidae</taxon>
        <taxon>Hypocreales</taxon>
        <taxon>Hypocreaceae</taxon>
        <taxon>Trichoderma</taxon>
    </lineage>
</organism>
<dbReference type="Gene3D" id="1.25.40.20">
    <property type="entry name" value="Ankyrin repeat-containing domain"/>
    <property type="match status" value="1"/>
</dbReference>
<dbReference type="SMART" id="SM00248">
    <property type="entry name" value="ANK"/>
    <property type="match status" value="6"/>
</dbReference>
<dbReference type="InterPro" id="IPR002110">
    <property type="entry name" value="Ankyrin_rpt"/>
</dbReference>
<dbReference type="PROSITE" id="PS50088">
    <property type="entry name" value="ANK_REPEAT"/>
    <property type="match status" value="3"/>
</dbReference>
<dbReference type="AlphaFoldDB" id="A0AAE1I6C9"/>
<dbReference type="PROSITE" id="PS50297">
    <property type="entry name" value="ANK_REP_REGION"/>
    <property type="match status" value="3"/>
</dbReference>
<comment type="caution">
    <text evidence="2">The sequence shown here is derived from an EMBL/GenBank/DDBJ whole genome shotgun (WGS) entry which is preliminary data.</text>
</comment>
<feature type="repeat" description="ANK" evidence="1">
    <location>
        <begin position="52"/>
        <end position="84"/>
    </location>
</feature>
<evidence type="ECO:0008006" key="4">
    <source>
        <dbReference type="Google" id="ProtNLM"/>
    </source>
</evidence>
<keyword evidence="3" id="KW-1185">Reference proteome</keyword>